<feature type="transmembrane region" description="Helical" evidence="2">
    <location>
        <begin position="129"/>
        <end position="150"/>
    </location>
</feature>
<organism evidence="3 4">
    <name type="scientific">Bifidobacterium felsineum</name>
    <dbReference type="NCBI Taxonomy" id="2045440"/>
    <lineage>
        <taxon>Bacteria</taxon>
        <taxon>Bacillati</taxon>
        <taxon>Actinomycetota</taxon>
        <taxon>Actinomycetes</taxon>
        <taxon>Bifidobacteriales</taxon>
        <taxon>Bifidobacteriaceae</taxon>
        <taxon>Bifidobacterium</taxon>
    </lineage>
</organism>
<reference evidence="4" key="1">
    <citation type="submission" date="2017-10" db="EMBL/GenBank/DDBJ databases">
        <title>Draft genome sequences of strains TRE 1, TRE 9, TRE H and TRI 7, isolated from tamarins, belonging to four potential novel Bifidobacterium species.</title>
        <authorList>
            <person name="Mattarelli P."/>
            <person name="Modesto M."/>
            <person name="Puglisi E."/>
            <person name="Morelli L."/>
            <person name="Bonetti A."/>
            <person name="Spezio C."/>
            <person name="Sandri C."/>
        </authorList>
    </citation>
    <scope>NUCLEOTIDE SEQUENCE [LARGE SCALE GENOMIC DNA]</scope>
    <source>
        <strain evidence="4">TREH</strain>
    </source>
</reference>
<dbReference type="OrthoDB" id="3232853at2"/>
<gene>
    <name evidence="3" type="ORF">CSQ86_04350</name>
</gene>
<keyword evidence="2" id="KW-0472">Membrane</keyword>
<keyword evidence="4" id="KW-1185">Reference proteome</keyword>
<accession>A0A2M9HJZ4</accession>
<feature type="transmembrane region" description="Helical" evidence="2">
    <location>
        <begin position="156"/>
        <end position="174"/>
    </location>
</feature>
<keyword evidence="2" id="KW-0812">Transmembrane</keyword>
<feature type="region of interest" description="Disordered" evidence="1">
    <location>
        <begin position="1"/>
        <end position="20"/>
    </location>
</feature>
<comment type="caution">
    <text evidence="3">The sequence shown here is derived from an EMBL/GenBank/DDBJ whole genome shotgun (WGS) entry which is preliminary data.</text>
</comment>
<feature type="transmembrane region" description="Helical" evidence="2">
    <location>
        <begin position="86"/>
        <end position="108"/>
    </location>
</feature>
<dbReference type="AlphaFoldDB" id="A0A2M9HJZ4"/>
<evidence type="ECO:0000313" key="4">
    <source>
        <dbReference type="Proteomes" id="UP000229239"/>
    </source>
</evidence>
<dbReference type="EMBL" id="PEBJ01000002">
    <property type="protein sequence ID" value="PJM77138.1"/>
    <property type="molecule type" value="Genomic_DNA"/>
</dbReference>
<evidence type="ECO:0000256" key="1">
    <source>
        <dbReference type="SAM" id="MobiDB-lite"/>
    </source>
</evidence>
<name>A0A2M9HJZ4_9BIFI</name>
<dbReference type="Proteomes" id="UP000229239">
    <property type="component" value="Unassembled WGS sequence"/>
</dbReference>
<protein>
    <submittedName>
        <fullName evidence="3">Uncharacterized protein</fullName>
    </submittedName>
</protein>
<evidence type="ECO:0000256" key="2">
    <source>
        <dbReference type="SAM" id="Phobius"/>
    </source>
</evidence>
<dbReference type="RefSeq" id="WP_100493905.1">
    <property type="nucleotide sequence ID" value="NZ_JAFEJV010000022.1"/>
</dbReference>
<sequence>MANTQKTQQPQQIRSSNHARNQQQAMDALDALQALDTDRAKIATGYAARRTSNIVWIAIVFGLLTFTYWLIPQAWFNRFNLPWNPIWIVAALLAISLLLLTTAILLNSRRQGIAPQWQAPKPAMRSHRYKIAIAVHFFVNFIPPILALAVGFATTAWWSAVAVTLVGAVINGAMEAWECDETVRALQQRTAPELPALDSSTEAHHDIG</sequence>
<feature type="transmembrane region" description="Helical" evidence="2">
    <location>
        <begin position="54"/>
        <end position="71"/>
    </location>
</feature>
<evidence type="ECO:0000313" key="3">
    <source>
        <dbReference type="EMBL" id="PJM77138.1"/>
    </source>
</evidence>
<proteinExistence type="predicted"/>
<keyword evidence="2" id="KW-1133">Transmembrane helix</keyword>